<feature type="domain" description="PilZ" evidence="1">
    <location>
        <begin position="26"/>
        <end position="108"/>
    </location>
</feature>
<dbReference type="RefSeq" id="WP_088440951.1">
    <property type="nucleotide sequence ID" value="NZ_BMMC01000003.1"/>
</dbReference>
<dbReference type="AlphaFoldDB" id="A0A246JVJ9"/>
<proteinExistence type="predicted"/>
<dbReference type="SUPFAM" id="SSF141371">
    <property type="entry name" value="PilZ domain-like"/>
    <property type="match status" value="2"/>
</dbReference>
<dbReference type="Proteomes" id="UP000197361">
    <property type="component" value="Unassembled WGS sequence"/>
</dbReference>
<accession>A0A246JVJ9</accession>
<gene>
    <name evidence="2" type="ORF">CDQ92_08420</name>
</gene>
<dbReference type="InterPro" id="IPR009875">
    <property type="entry name" value="PilZ_domain"/>
</dbReference>
<reference evidence="2 3" key="1">
    <citation type="journal article" date="2010" name="Int. J. Syst. Evol. Microbiol.">
        <title>Sphingopyxis bauzanensis sp. nov., a psychrophilic bacterium isolated from soil.</title>
        <authorList>
            <person name="Zhang D.C."/>
            <person name="Liu H.C."/>
            <person name="Xin Y.H."/>
            <person name="Zhou Y.G."/>
            <person name="Schinner F."/>
            <person name="Margesin R."/>
        </authorList>
    </citation>
    <scope>NUCLEOTIDE SEQUENCE [LARGE SCALE GENOMIC DNA]</scope>
    <source>
        <strain evidence="2 3">DSM 22271</strain>
    </source>
</reference>
<feature type="domain" description="PilZ" evidence="1">
    <location>
        <begin position="124"/>
        <end position="205"/>
    </location>
</feature>
<name>A0A246JVJ9_9SPHN</name>
<evidence type="ECO:0000313" key="2">
    <source>
        <dbReference type="EMBL" id="OWQ97094.1"/>
    </source>
</evidence>
<protein>
    <submittedName>
        <fullName evidence="2">Pilus assembly protein PilZ</fullName>
    </submittedName>
</protein>
<dbReference type="OrthoDB" id="7929489at2"/>
<evidence type="ECO:0000313" key="3">
    <source>
        <dbReference type="Proteomes" id="UP000197361"/>
    </source>
</evidence>
<keyword evidence="3" id="KW-1185">Reference proteome</keyword>
<evidence type="ECO:0000259" key="1">
    <source>
        <dbReference type="Pfam" id="PF07238"/>
    </source>
</evidence>
<comment type="caution">
    <text evidence="2">The sequence shown here is derived from an EMBL/GenBank/DDBJ whole genome shotgun (WGS) entry which is preliminary data.</text>
</comment>
<dbReference type="Pfam" id="PF07238">
    <property type="entry name" value="PilZ"/>
    <property type="match status" value="2"/>
</dbReference>
<dbReference type="EMBL" id="NISK01000002">
    <property type="protein sequence ID" value="OWQ97094.1"/>
    <property type="molecule type" value="Genomic_DNA"/>
</dbReference>
<organism evidence="2 3">
    <name type="scientific">Sphingopyxis bauzanensis</name>
    <dbReference type="NCBI Taxonomy" id="651663"/>
    <lineage>
        <taxon>Bacteria</taxon>
        <taxon>Pseudomonadati</taxon>
        <taxon>Pseudomonadota</taxon>
        <taxon>Alphaproteobacteria</taxon>
        <taxon>Sphingomonadales</taxon>
        <taxon>Sphingomonadaceae</taxon>
        <taxon>Sphingopyxis</taxon>
    </lineage>
</organism>
<sequence>MESSDYPLAADTARIHDIDDMALSDRRGAERHRTVCRIARVQRADDVGLWRVRNISNEGLMLAADTSATVGETLGISLSETIVLRGTIVWAERGFFGVAFDRPIDVVAVLRKLADEQRADGYRALRLPVEVEAVLALRDGARPIDLVDISQHGAGFRYDRGLEPGTEVDLILPGGETRRRALVRWSRGQRGGLWFTQPLDRAALESIALWRR</sequence>
<dbReference type="GO" id="GO:0035438">
    <property type="term" value="F:cyclic-di-GMP binding"/>
    <property type="evidence" value="ECO:0007669"/>
    <property type="project" value="InterPro"/>
</dbReference>